<dbReference type="EMBL" id="GL377652">
    <property type="protein sequence ID" value="EFJ10627.1"/>
    <property type="molecule type" value="Genomic_DNA"/>
</dbReference>
<dbReference type="Proteomes" id="UP000001514">
    <property type="component" value="Unassembled WGS sequence"/>
</dbReference>
<dbReference type="AlphaFoldDB" id="D8SY29"/>
<organism evidence="5">
    <name type="scientific">Selaginella moellendorffii</name>
    <name type="common">Spikemoss</name>
    <dbReference type="NCBI Taxonomy" id="88036"/>
    <lineage>
        <taxon>Eukaryota</taxon>
        <taxon>Viridiplantae</taxon>
        <taxon>Streptophyta</taxon>
        <taxon>Embryophyta</taxon>
        <taxon>Tracheophyta</taxon>
        <taxon>Lycopodiopsida</taxon>
        <taxon>Selaginellales</taxon>
        <taxon>Selaginellaceae</taxon>
        <taxon>Selaginella</taxon>
    </lineage>
</organism>
<dbReference type="PRINTS" id="PR00080">
    <property type="entry name" value="SDRFAMILY"/>
</dbReference>
<dbReference type="OMA" id="SGHWNHE"/>
<dbReference type="HOGENOM" id="CLU_010194_38_3_1"/>
<dbReference type="InParanoid" id="D8SY29"/>
<keyword evidence="1" id="KW-0521">NADP</keyword>
<accession>D8SY29</accession>
<keyword evidence="2" id="KW-0560">Oxidoreductase</keyword>
<evidence type="ECO:0000256" key="3">
    <source>
        <dbReference type="RuleBase" id="RU000363"/>
    </source>
</evidence>
<dbReference type="PANTHER" id="PTHR43899">
    <property type="entry name" value="RH59310P"/>
    <property type="match status" value="1"/>
</dbReference>
<proteinExistence type="inferred from homology"/>
<dbReference type="KEGG" id="smo:SELMODRAFT_269375"/>
<dbReference type="STRING" id="88036.D8SY29"/>
<sequence length="324" mass="35775">MHALLGRILSAPPEQLLFLAFSLLGTYCAIRAGIQFATAIWIVLLRPGKNLHRYGSWAVVTGASDGIGRAFCFQLAARGINVVAVGRTESKLEELVRDIQRIYSGVLVKFVVLDFASEKLEAGLKSIGEVVEGLEVGILVNNVGVSYPYARYFHEVDGDLLERLVRVNVVATTRMSQLLVPQMLKRRKGAIVNIGSGSGTILPSDPLYAIYAATKGYIEILSRSMYNEYRHCGIDVQCQVPLYVKTKMAKIRNTSLTVPSPEAYAKSALRSIGYEAVATPYWAHHLLWWLISLVPERIVSAIRLSSNLDLRRRGQAKDAKAKAN</sequence>
<reference evidence="4 5" key="1">
    <citation type="journal article" date="2011" name="Science">
        <title>The Selaginella genome identifies genetic changes associated with the evolution of vascular plants.</title>
        <authorList>
            <person name="Banks J.A."/>
            <person name="Nishiyama T."/>
            <person name="Hasebe M."/>
            <person name="Bowman J.L."/>
            <person name="Gribskov M."/>
            <person name="dePamphilis C."/>
            <person name="Albert V.A."/>
            <person name="Aono N."/>
            <person name="Aoyama T."/>
            <person name="Ambrose B.A."/>
            <person name="Ashton N.W."/>
            <person name="Axtell M.J."/>
            <person name="Barker E."/>
            <person name="Barker M.S."/>
            <person name="Bennetzen J.L."/>
            <person name="Bonawitz N.D."/>
            <person name="Chapple C."/>
            <person name="Cheng C."/>
            <person name="Correa L.G."/>
            <person name="Dacre M."/>
            <person name="DeBarry J."/>
            <person name="Dreyer I."/>
            <person name="Elias M."/>
            <person name="Engstrom E.M."/>
            <person name="Estelle M."/>
            <person name="Feng L."/>
            <person name="Finet C."/>
            <person name="Floyd S.K."/>
            <person name="Frommer W.B."/>
            <person name="Fujita T."/>
            <person name="Gramzow L."/>
            <person name="Gutensohn M."/>
            <person name="Harholt J."/>
            <person name="Hattori M."/>
            <person name="Heyl A."/>
            <person name="Hirai T."/>
            <person name="Hiwatashi Y."/>
            <person name="Ishikawa M."/>
            <person name="Iwata M."/>
            <person name="Karol K.G."/>
            <person name="Koehler B."/>
            <person name="Kolukisaoglu U."/>
            <person name="Kubo M."/>
            <person name="Kurata T."/>
            <person name="Lalonde S."/>
            <person name="Li K."/>
            <person name="Li Y."/>
            <person name="Litt A."/>
            <person name="Lyons E."/>
            <person name="Manning G."/>
            <person name="Maruyama T."/>
            <person name="Michael T.P."/>
            <person name="Mikami K."/>
            <person name="Miyazaki S."/>
            <person name="Morinaga S."/>
            <person name="Murata T."/>
            <person name="Mueller-Roeber B."/>
            <person name="Nelson D.R."/>
            <person name="Obara M."/>
            <person name="Oguri Y."/>
            <person name="Olmstead R.G."/>
            <person name="Onodera N."/>
            <person name="Petersen B.L."/>
            <person name="Pils B."/>
            <person name="Prigge M."/>
            <person name="Rensing S.A."/>
            <person name="Riano-Pachon D.M."/>
            <person name="Roberts A.W."/>
            <person name="Sato Y."/>
            <person name="Scheller H.V."/>
            <person name="Schulz B."/>
            <person name="Schulz C."/>
            <person name="Shakirov E.V."/>
            <person name="Shibagaki N."/>
            <person name="Shinohara N."/>
            <person name="Shippen D.E."/>
            <person name="Soerensen I."/>
            <person name="Sotooka R."/>
            <person name="Sugimoto N."/>
            <person name="Sugita M."/>
            <person name="Sumikawa N."/>
            <person name="Tanurdzic M."/>
            <person name="Theissen G."/>
            <person name="Ulvskov P."/>
            <person name="Wakazuki S."/>
            <person name="Weng J.K."/>
            <person name="Willats W.W."/>
            <person name="Wipf D."/>
            <person name="Wolf P.G."/>
            <person name="Yang L."/>
            <person name="Zimmer A.D."/>
            <person name="Zhu Q."/>
            <person name="Mitros T."/>
            <person name="Hellsten U."/>
            <person name="Loque D."/>
            <person name="Otillar R."/>
            <person name="Salamov A."/>
            <person name="Schmutz J."/>
            <person name="Shapiro H."/>
            <person name="Lindquist E."/>
            <person name="Lucas S."/>
            <person name="Rokhsar D."/>
            <person name="Grigoriev I.V."/>
        </authorList>
    </citation>
    <scope>NUCLEOTIDE SEQUENCE [LARGE SCALE GENOMIC DNA]</scope>
</reference>
<keyword evidence="5" id="KW-1185">Reference proteome</keyword>
<dbReference type="PRINTS" id="PR00081">
    <property type="entry name" value="GDHRDH"/>
</dbReference>
<name>D8SY29_SELML</name>
<dbReference type="CDD" id="cd05356">
    <property type="entry name" value="17beta-HSD1_like_SDR_c"/>
    <property type="match status" value="1"/>
</dbReference>
<dbReference type="FunFam" id="3.40.50.720:FF:000137">
    <property type="entry name" value="Hydroxysteroid (17-beta) dehydrogenase 3"/>
    <property type="match status" value="1"/>
</dbReference>
<evidence type="ECO:0000313" key="4">
    <source>
        <dbReference type="EMBL" id="EFJ10627.1"/>
    </source>
</evidence>
<evidence type="ECO:0008006" key="6">
    <source>
        <dbReference type="Google" id="ProtNLM"/>
    </source>
</evidence>
<comment type="similarity">
    <text evidence="3">Belongs to the short-chain dehydrogenases/reductases (SDR) family.</text>
</comment>
<dbReference type="Gramene" id="EFJ10627">
    <property type="protein sequence ID" value="EFJ10627"/>
    <property type="gene ID" value="SELMODRAFT_269375"/>
</dbReference>
<evidence type="ECO:0000313" key="5">
    <source>
        <dbReference type="Proteomes" id="UP000001514"/>
    </source>
</evidence>
<evidence type="ECO:0000256" key="2">
    <source>
        <dbReference type="ARBA" id="ARBA00023002"/>
    </source>
</evidence>
<dbReference type="PANTHER" id="PTHR43899:SF34">
    <property type="entry name" value="B-KETO ACYL REDUCTASE"/>
    <property type="match status" value="1"/>
</dbReference>
<dbReference type="InterPro" id="IPR036291">
    <property type="entry name" value="NAD(P)-bd_dom_sf"/>
</dbReference>
<dbReference type="eggNOG" id="ENOG502QRPU">
    <property type="taxonomic scope" value="Eukaryota"/>
</dbReference>
<evidence type="ECO:0000256" key="1">
    <source>
        <dbReference type="ARBA" id="ARBA00022857"/>
    </source>
</evidence>
<dbReference type="GO" id="GO:0016491">
    <property type="term" value="F:oxidoreductase activity"/>
    <property type="evidence" value="ECO:0000318"/>
    <property type="project" value="GO_Central"/>
</dbReference>
<dbReference type="SUPFAM" id="SSF51735">
    <property type="entry name" value="NAD(P)-binding Rossmann-fold domains"/>
    <property type="match status" value="1"/>
</dbReference>
<protein>
    <recommendedName>
        <fullName evidence="6">B-keto acyl reductase</fullName>
    </recommendedName>
</protein>
<dbReference type="Pfam" id="PF00106">
    <property type="entry name" value="adh_short"/>
    <property type="match status" value="1"/>
</dbReference>
<dbReference type="OrthoDB" id="5545019at2759"/>
<gene>
    <name evidence="4" type="ORF">SELMODRAFT_269375</name>
</gene>
<dbReference type="Gene3D" id="3.40.50.720">
    <property type="entry name" value="NAD(P)-binding Rossmann-like Domain"/>
    <property type="match status" value="1"/>
</dbReference>
<dbReference type="InterPro" id="IPR002347">
    <property type="entry name" value="SDR_fam"/>
</dbReference>
<dbReference type="InterPro" id="IPR051019">
    <property type="entry name" value="VLCFA-Steroid_DH"/>
</dbReference>
<dbReference type="PIRSF" id="PIRSF000126">
    <property type="entry name" value="11-beta-HSD1"/>
    <property type="match status" value="1"/>
</dbReference>